<evidence type="ECO:0000313" key="4">
    <source>
        <dbReference type="Proteomes" id="UP000886885"/>
    </source>
</evidence>
<dbReference type="PANTHER" id="PTHR36040">
    <property type="entry name" value="OS04G0188500 PROTEIN"/>
    <property type="match status" value="1"/>
</dbReference>
<feature type="signal peptide" evidence="2">
    <location>
        <begin position="1"/>
        <end position="20"/>
    </location>
</feature>
<dbReference type="EMBL" id="JAAWWB010000031">
    <property type="protein sequence ID" value="KAG6745162.1"/>
    <property type="molecule type" value="Genomic_DNA"/>
</dbReference>
<name>A0A8X8C8Q8_POPTO</name>
<reference evidence="3" key="1">
    <citation type="journal article" date="2020" name="bioRxiv">
        <title>Hybrid origin of Populus tomentosa Carr. identified through genome sequencing and phylogenomic analysis.</title>
        <authorList>
            <person name="An X."/>
            <person name="Gao K."/>
            <person name="Chen Z."/>
            <person name="Li J."/>
            <person name="Yang X."/>
            <person name="Yang X."/>
            <person name="Zhou J."/>
            <person name="Guo T."/>
            <person name="Zhao T."/>
            <person name="Huang S."/>
            <person name="Miao D."/>
            <person name="Khan W.U."/>
            <person name="Rao P."/>
            <person name="Ye M."/>
            <person name="Lei B."/>
            <person name="Liao W."/>
            <person name="Wang J."/>
            <person name="Ji L."/>
            <person name="Li Y."/>
            <person name="Guo B."/>
            <person name="Mustafa N.S."/>
            <person name="Li S."/>
            <person name="Yun Q."/>
            <person name="Keller S.R."/>
            <person name="Mao J."/>
            <person name="Zhang R."/>
            <person name="Strauss S.H."/>
        </authorList>
    </citation>
    <scope>NUCLEOTIDE SEQUENCE</scope>
    <source>
        <strain evidence="3">GM15</strain>
        <tissue evidence="3">Leaf</tissue>
    </source>
</reference>
<evidence type="ECO:0000313" key="3">
    <source>
        <dbReference type="EMBL" id="KAG6745162.1"/>
    </source>
</evidence>
<keyword evidence="4" id="KW-1185">Reference proteome</keyword>
<protein>
    <submittedName>
        <fullName evidence="3">Uncharacterized protein</fullName>
    </submittedName>
</protein>
<gene>
    <name evidence="3" type="ORF">POTOM_051806</name>
</gene>
<keyword evidence="2" id="KW-0732">Signal</keyword>
<comment type="caution">
    <text evidence="3">The sequence shown here is derived from an EMBL/GenBank/DDBJ whole genome shotgun (WGS) entry which is preliminary data.</text>
</comment>
<feature type="compositionally biased region" description="Basic and acidic residues" evidence="1">
    <location>
        <begin position="35"/>
        <end position="52"/>
    </location>
</feature>
<dbReference type="OrthoDB" id="1741865at2759"/>
<dbReference type="AlphaFoldDB" id="A0A8X8C8Q8"/>
<feature type="region of interest" description="Disordered" evidence="1">
    <location>
        <begin position="35"/>
        <end position="86"/>
    </location>
</feature>
<evidence type="ECO:0000256" key="1">
    <source>
        <dbReference type="SAM" id="MobiDB-lite"/>
    </source>
</evidence>
<dbReference type="Proteomes" id="UP000886885">
    <property type="component" value="Chromosome 16A"/>
</dbReference>
<sequence>MKSKFLMYILLLVMADMTSAASRKMLAVEDNKLLGDQISSKENEKVALKENSADSSGEPDVTNHHSIPRQSFGGYTNNQNGPPESP</sequence>
<feature type="compositionally biased region" description="Polar residues" evidence="1">
    <location>
        <begin position="64"/>
        <end position="86"/>
    </location>
</feature>
<evidence type="ECO:0000256" key="2">
    <source>
        <dbReference type="SAM" id="SignalP"/>
    </source>
</evidence>
<organism evidence="3 4">
    <name type="scientific">Populus tomentosa</name>
    <name type="common">Chinese white poplar</name>
    <dbReference type="NCBI Taxonomy" id="118781"/>
    <lineage>
        <taxon>Eukaryota</taxon>
        <taxon>Viridiplantae</taxon>
        <taxon>Streptophyta</taxon>
        <taxon>Embryophyta</taxon>
        <taxon>Tracheophyta</taxon>
        <taxon>Spermatophyta</taxon>
        <taxon>Magnoliopsida</taxon>
        <taxon>eudicotyledons</taxon>
        <taxon>Gunneridae</taxon>
        <taxon>Pentapetalae</taxon>
        <taxon>rosids</taxon>
        <taxon>fabids</taxon>
        <taxon>Malpighiales</taxon>
        <taxon>Salicaceae</taxon>
        <taxon>Saliceae</taxon>
        <taxon>Populus</taxon>
    </lineage>
</organism>
<dbReference type="PANTHER" id="PTHR36040:SF6">
    <property type="match status" value="1"/>
</dbReference>
<accession>A0A8X8C8Q8</accession>
<feature type="chain" id="PRO_5036470334" evidence="2">
    <location>
        <begin position="21"/>
        <end position="86"/>
    </location>
</feature>
<proteinExistence type="predicted"/>